<feature type="compositionally biased region" description="Polar residues" evidence="1">
    <location>
        <begin position="403"/>
        <end position="412"/>
    </location>
</feature>
<feature type="compositionally biased region" description="Low complexity" evidence="1">
    <location>
        <begin position="8"/>
        <end position="18"/>
    </location>
</feature>
<sequence length="412" mass="43954">MSSSAEGNKNLNHNQQQPPKHHQLLHQLPAHPQPSYPLVLPNNSFAVNQNAQRLRNEIIASAATLPSLHNSTGGSKSPLKRFWEFKLNDPDSDCAIGHTNSKIKSKTFCWCLAAVVMCLAIVVIGVSAFTYFMGMSAPLPVYDESNAGAGVVVKCRISLNIVLLTAAQEVGLTFINALERRHGRLPAGNLRVDITTIKFTDMRSGSAIGAKLTDDNLVHENSVQKHNVLDLYRNNSLSPVPTLSLHYYDCHQTYQWSGAQRHHYDYSTVISDISAPTYSMGSLASMAYIRGKRNVIGGTVAAAGAVVGANDTVTTVLDDGITDNKYSARDFANTKGMSSNASAPAPNASAPEVAGSPAPSPPLMPNGYRPVMANTGNGLATDSPIASVVKGSHDGRDGKPDSAITTGKYIST</sequence>
<evidence type="ECO:0000313" key="3">
    <source>
        <dbReference type="EMBL" id="CAD7637773.1"/>
    </source>
</evidence>
<dbReference type="OrthoDB" id="6502547at2759"/>
<keyword evidence="2" id="KW-0812">Transmembrane</keyword>
<accession>A0A7R9L9W6</accession>
<dbReference type="AlphaFoldDB" id="A0A7R9L9W6"/>
<feature type="compositionally biased region" description="Basic and acidic residues" evidence="1">
    <location>
        <begin position="391"/>
        <end position="400"/>
    </location>
</feature>
<keyword evidence="4" id="KW-1185">Reference proteome</keyword>
<keyword evidence="2" id="KW-1133">Transmembrane helix</keyword>
<dbReference type="Proteomes" id="UP000728032">
    <property type="component" value="Unassembled WGS sequence"/>
</dbReference>
<keyword evidence="2" id="KW-0472">Membrane</keyword>
<protein>
    <submittedName>
        <fullName evidence="3">Uncharacterized protein</fullName>
    </submittedName>
</protein>
<feature type="compositionally biased region" description="Low complexity" evidence="1">
    <location>
        <begin position="338"/>
        <end position="351"/>
    </location>
</feature>
<gene>
    <name evidence="3" type="ORF">ONB1V03_LOCUS1013</name>
</gene>
<name>A0A7R9L9W6_9ACAR</name>
<proteinExistence type="predicted"/>
<evidence type="ECO:0000256" key="2">
    <source>
        <dbReference type="SAM" id="Phobius"/>
    </source>
</evidence>
<feature type="region of interest" description="Disordered" evidence="1">
    <location>
        <begin position="336"/>
        <end position="412"/>
    </location>
</feature>
<evidence type="ECO:0000313" key="4">
    <source>
        <dbReference type="Proteomes" id="UP000728032"/>
    </source>
</evidence>
<dbReference type="EMBL" id="CAJPVJ010000128">
    <property type="protein sequence ID" value="CAG2161361.1"/>
    <property type="molecule type" value="Genomic_DNA"/>
</dbReference>
<feature type="region of interest" description="Disordered" evidence="1">
    <location>
        <begin position="1"/>
        <end position="23"/>
    </location>
</feature>
<organism evidence="3">
    <name type="scientific">Oppiella nova</name>
    <dbReference type="NCBI Taxonomy" id="334625"/>
    <lineage>
        <taxon>Eukaryota</taxon>
        <taxon>Metazoa</taxon>
        <taxon>Ecdysozoa</taxon>
        <taxon>Arthropoda</taxon>
        <taxon>Chelicerata</taxon>
        <taxon>Arachnida</taxon>
        <taxon>Acari</taxon>
        <taxon>Acariformes</taxon>
        <taxon>Sarcoptiformes</taxon>
        <taxon>Oribatida</taxon>
        <taxon>Brachypylina</taxon>
        <taxon>Oppioidea</taxon>
        <taxon>Oppiidae</taxon>
        <taxon>Oppiella</taxon>
    </lineage>
</organism>
<feature type="transmembrane region" description="Helical" evidence="2">
    <location>
        <begin position="108"/>
        <end position="133"/>
    </location>
</feature>
<reference evidence="3" key="1">
    <citation type="submission" date="2020-11" db="EMBL/GenBank/DDBJ databases">
        <authorList>
            <person name="Tran Van P."/>
        </authorList>
    </citation>
    <scope>NUCLEOTIDE SEQUENCE</scope>
</reference>
<dbReference type="EMBL" id="OC914953">
    <property type="protein sequence ID" value="CAD7637773.1"/>
    <property type="molecule type" value="Genomic_DNA"/>
</dbReference>
<evidence type="ECO:0000256" key="1">
    <source>
        <dbReference type="SAM" id="MobiDB-lite"/>
    </source>
</evidence>